<proteinExistence type="predicted"/>
<organism evidence="1 2">
    <name type="scientific">Gigaspora margarita</name>
    <dbReference type="NCBI Taxonomy" id="4874"/>
    <lineage>
        <taxon>Eukaryota</taxon>
        <taxon>Fungi</taxon>
        <taxon>Fungi incertae sedis</taxon>
        <taxon>Mucoromycota</taxon>
        <taxon>Glomeromycotina</taxon>
        <taxon>Glomeromycetes</taxon>
        <taxon>Diversisporales</taxon>
        <taxon>Gigasporaceae</taxon>
        <taxon>Gigaspora</taxon>
    </lineage>
</organism>
<evidence type="ECO:0000313" key="1">
    <source>
        <dbReference type="EMBL" id="CAG8679926.1"/>
    </source>
</evidence>
<gene>
    <name evidence="1" type="ORF">GMARGA_LOCUS10898</name>
</gene>
<protein>
    <submittedName>
        <fullName evidence="1">35588_t:CDS:1</fullName>
    </submittedName>
</protein>
<name>A0ABN7UUR1_GIGMA</name>
<keyword evidence="2" id="KW-1185">Reference proteome</keyword>
<sequence length="70" mass="8165">MSSSKYKNKTTLTNKQRQDIITYKSKYPNIINIELVKKHKEDALVDNAVIATTIPKLKELLKEYNLKDLQ</sequence>
<evidence type="ECO:0000313" key="2">
    <source>
        <dbReference type="Proteomes" id="UP000789901"/>
    </source>
</evidence>
<reference evidence="1 2" key="1">
    <citation type="submission" date="2021-06" db="EMBL/GenBank/DDBJ databases">
        <authorList>
            <person name="Kallberg Y."/>
            <person name="Tangrot J."/>
            <person name="Rosling A."/>
        </authorList>
    </citation>
    <scope>NUCLEOTIDE SEQUENCE [LARGE SCALE GENOMIC DNA]</scope>
    <source>
        <strain evidence="1 2">120-4 pot B 10/14</strain>
    </source>
</reference>
<dbReference type="EMBL" id="CAJVQB010006223">
    <property type="protein sequence ID" value="CAG8679926.1"/>
    <property type="molecule type" value="Genomic_DNA"/>
</dbReference>
<dbReference type="Proteomes" id="UP000789901">
    <property type="component" value="Unassembled WGS sequence"/>
</dbReference>
<accession>A0ABN7UUR1</accession>
<comment type="caution">
    <text evidence="1">The sequence shown here is derived from an EMBL/GenBank/DDBJ whole genome shotgun (WGS) entry which is preliminary data.</text>
</comment>